<evidence type="ECO:0000313" key="3">
    <source>
        <dbReference type="Proteomes" id="UP000509626"/>
    </source>
</evidence>
<dbReference type="Proteomes" id="UP000509626">
    <property type="component" value="Chromosome"/>
</dbReference>
<gene>
    <name evidence="2" type="ORF">HUG12_08550</name>
</gene>
<evidence type="ECO:0000256" key="1">
    <source>
        <dbReference type="SAM" id="MobiDB-lite"/>
    </source>
</evidence>
<feature type="region of interest" description="Disordered" evidence="1">
    <location>
        <begin position="25"/>
        <end position="46"/>
    </location>
</feature>
<dbReference type="KEGG" id="halu:HUG12_08550"/>
<keyword evidence="3" id="KW-1185">Reference proteome</keyword>
<dbReference type="GeneID" id="56037503"/>
<dbReference type="AlphaFoldDB" id="A0A7D5LAB9"/>
<protein>
    <submittedName>
        <fullName evidence="2">Uncharacterized protein</fullName>
    </submittedName>
</protein>
<name>A0A7D5LAB9_9EURY</name>
<dbReference type="RefSeq" id="WP_179268359.1">
    <property type="nucleotide sequence ID" value="NZ_CP058579.1"/>
</dbReference>
<proteinExistence type="predicted"/>
<sequence length="46" mass="5453">MADQVDADERRRDVRRGVPRFDDRTRERFEFGSLDSTRADRREGPG</sequence>
<accession>A0A7D5LAB9</accession>
<dbReference type="EMBL" id="CP058579">
    <property type="protein sequence ID" value="QLG61774.1"/>
    <property type="molecule type" value="Genomic_DNA"/>
</dbReference>
<feature type="compositionally biased region" description="Basic and acidic residues" evidence="1">
    <location>
        <begin position="37"/>
        <end position="46"/>
    </location>
</feature>
<organism evidence="2 3">
    <name type="scientific">Halorarum salinum</name>
    <dbReference type="NCBI Taxonomy" id="2743089"/>
    <lineage>
        <taxon>Archaea</taxon>
        <taxon>Methanobacteriati</taxon>
        <taxon>Methanobacteriota</taxon>
        <taxon>Stenosarchaea group</taxon>
        <taxon>Halobacteria</taxon>
        <taxon>Halobacteriales</taxon>
        <taxon>Haloferacaceae</taxon>
        <taxon>Halorarum</taxon>
    </lineage>
</organism>
<reference evidence="2 3" key="1">
    <citation type="submission" date="2020-06" db="EMBL/GenBank/DDBJ databases">
        <title>NJ-3-1, isolated from saline soil.</title>
        <authorList>
            <person name="Cui H.L."/>
            <person name="Shi X."/>
        </authorList>
    </citation>
    <scope>NUCLEOTIDE SEQUENCE [LARGE SCALE GENOMIC DNA]</scope>
    <source>
        <strain evidence="2 3">NJ-3-1</strain>
    </source>
</reference>
<evidence type="ECO:0000313" key="2">
    <source>
        <dbReference type="EMBL" id="QLG61774.1"/>
    </source>
</evidence>